<accession>A0AAV9IEH6</accession>
<keyword evidence="6" id="KW-0326">Glycosidase</keyword>
<dbReference type="InterPro" id="IPR011613">
    <property type="entry name" value="GH15-like"/>
</dbReference>
<dbReference type="GO" id="GO:0000272">
    <property type="term" value="P:polysaccharide catabolic process"/>
    <property type="evidence" value="ECO:0007669"/>
    <property type="project" value="UniProtKB-KW"/>
</dbReference>
<dbReference type="SUPFAM" id="SSF48208">
    <property type="entry name" value="Six-hairpin glycosidases"/>
    <property type="match status" value="1"/>
</dbReference>
<feature type="domain" description="GH15-like" evidence="9">
    <location>
        <begin position="58"/>
        <end position="482"/>
    </location>
</feature>
<dbReference type="Pfam" id="PF00723">
    <property type="entry name" value="Glyco_hydro_15"/>
    <property type="match status" value="1"/>
</dbReference>
<dbReference type="EMBL" id="JANCYU010000034">
    <property type="protein sequence ID" value="KAK4525819.1"/>
    <property type="molecule type" value="Genomic_DNA"/>
</dbReference>
<evidence type="ECO:0000259" key="9">
    <source>
        <dbReference type="Pfam" id="PF00723"/>
    </source>
</evidence>
<dbReference type="EC" id="3.2.1.3" evidence="3"/>
<keyword evidence="4" id="KW-0378">Hydrolase</keyword>
<name>A0AAV9IEH6_9RHOD</name>
<evidence type="ECO:0000313" key="10">
    <source>
        <dbReference type="EMBL" id="KAK4525819.1"/>
    </source>
</evidence>
<reference evidence="10 11" key="1">
    <citation type="submission" date="2022-07" db="EMBL/GenBank/DDBJ databases">
        <title>Genome-wide signatures of adaptation to extreme environments.</title>
        <authorList>
            <person name="Cho C.H."/>
            <person name="Yoon H.S."/>
        </authorList>
    </citation>
    <scope>NUCLEOTIDE SEQUENCE [LARGE SCALE GENOMIC DNA]</scope>
    <source>
        <strain evidence="10 11">108.79 E11</strain>
    </source>
</reference>
<evidence type="ECO:0000256" key="5">
    <source>
        <dbReference type="ARBA" id="ARBA00023277"/>
    </source>
</evidence>
<comment type="caution">
    <text evidence="10">The sequence shown here is derived from an EMBL/GenBank/DDBJ whole genome shotgun (WGS) entry which is preliminary data.</text>
</comment>
<dbReference type="GO" id="GO:0004339">
    <property type="term" value="F:glucan 1,4-alpha-glucosidase activity"/>
    <property type="evidence" value="ECO:0007669"/>
    <property type="project" value="UniProtKB-EC"/>
</dbReference>
<keyword evidence="5" id="KW-0119">Carbohydrate metabolism</keyword>
<evidence type="ECO:0000256" key="8">
    <source>
        <dbReference type="SAM" id="SignalP"/>
    </source>
</evidence>
<dbReference type="Proteomes" id="UP001300502">
    <property type="component" value="Unassembled WGS sequence"/>
</dbReference>
<sequence>MKLILYTLFVLSTVILTTRAQPMTPPTPPSLNDWKQQLEEWIPRQYKRSVQGIFDNINRPGTAKGCIVAADSKKQPDYYYNWIRDAAITMQVVVTMYERATDPKEIDRLETIIKEYIAFNHKLQHTPNYNGNFYTDGLGAAHFLVNGDAYPGAWCIENDGPALRALAIIKFTYAYLAKGGNISYIRDHVFGPTNNTLTRADLDYIARVWPNENCGPWEELYGIHFFDQYLQRTALLRGVKLAEKLGYNNIAKHYQRAAENITQVLPSYIAKDFGIVWESVNTTHDTNHETFLDTSTILAILHGYNHDDVFAPTNEYVIGTANMLRLVFQDIYPVNMRKEEDEGTLFGRFPDDIYDGYTSNVPGNPWILCTLGMAQYYYELAAEWLKHEKIVIGKWSKDFFRHLRVMPPPPPPPQSSISTTITGKAICSYVSALLEEGDRVLNAIRKHTVPSGMFTEEIDRYTGFEQGAINLTWSYDAFVTAVWSREDVHKLFSKYCEPPSPPLPSMPGPGGLSSP</sequence>
<evidence type="ECO:0000256" key="3">
    <source>
        <dbReference type="ARBA" id="ARBA00012593"/>
    </source>
</evidence>
<dbReference type="PANTHER" id="PTHR31616">
    <property type="entry name" value="TREHALASE"/>
    <property type="match status" value="1"/>
</dbReference>
<dbReference type="PRINTS" id="PR00736">
    <property type="entry name" value="GLHYDRLASE15"/>
</dbReference>
<evidence type="ECO:0000256" key="6">
    <source>
        <dbReference type="ARBA" id="ARBA00023295"/>
    </source>
</evidence>
<organism evidence="10 11">
    <name type="scientific">Galdieria yellowstonensis</name>
    <dbReference type="NCBI Taxonomy" id="3028027"/>
    <lineage>
        <taxon>Eukaryota</taxon>
        <taxon>Rhodophyta</taxon>
        <taxon>Bangiophyceae</taxon>
        <taxon>Galdieriales</taxon>
        <taxon>Galdieriaceae</taxon>
        <taxon>Galdieria</taxon>
    </lineage>
</organism>
<evidence type="ECO:0000313" key="11">
    <source>
        <dbReference type="Proteomes" id="UP001300502"/>
    </source>
</evidence>
<dbReference type="InterPro" id="IPR012341">
    <property type="entry name" value="6hp_glycosidase-like_sf"/>
</dbReference>
<keyword evidence="11" id="KW-1185">Reference proteome</keyword>
<evidence type="ECO:0000256" key="4">
    <source>
        <dbReference type="ARBA" id="ARBA00022801"/>
    </source>
</evidence>
<dbReference type="Gene3D" id="1.50.10.10">
    <property type="match status" value="1"/>
</dbReference>
<evidence type="ECO:0000256" key="7">
    <source>
        <dbReference type="ARBA" id="ARBA00023326"/>
    </source>
</evidence>
<feature type="chain" id="PRO_5043564042" description="glucan 1,4-alpha-glucosidase" evidence="8">
    <location>
        <begin position="21"/>
        <end position="515"/>
    </location>
</feature>
<protein>
    <recommendedName>
        <fullName evidence="3">glucan 1,4-alpha-glucosidase</fullName>
        <ecNumber evidence="3">3.2.1.3</ecNumber>
    </recommendedName>
</protein>
<evidence type="ECO:0000256" key="2">
    <source>
        <dbReference type="ARBA" id="ARBA00006188"/>
    </source>
</evidence>
<dbReference type="InterPro" id="IPR008928">
    <property type="entry name" value="6-hairpin_glycosidase_sf"/>
</dbReference>
<keyword evidence="8" id="KW-0732">Signal</keyword>
<gene>
    <name evidence="10" type="ORF">GAYE_SCF17G3728</name>
</gene>
<comment type="catalytic activity">
    <reaction evidence="1">
        <text>Hydrolysis of terminal (1-&gt;4)-linked alpha-D-glucose residues successively from non-reducing ends of the chains with release of beta-D-glucose.</text>
        <dbReference type="EC" id="3.2.1.3"/>
    </reaction>
</comment>
<feature type="signal peptide" evidence="8">
    <location>
        <begin position="1"/>
        <end position="20"/>
    </location>
</feature>
<dbReference type="PANTHER" id="PTHR31616:SF9">
    <property type="entry name" value="GLUCOAMYLASE, INTRACELLULAR SPORULATION-SPECIFIC"/>
    <property type="match status" value="1"/>
</dbReference>
<dbReference type="InterPro" id="IPR000165">
    <property type="entry name" value="Glucoamylase"/>
</dbReference>
<comment type="similarity">
    <text evidence="2">Belongs to the glycosyl hydrolase 15 family.</text>
</comment>
<evidence type="ECO:0000256" key="1">
    <source>
        <dbReference type="ARBA" id="ARBA00001863"/>
    </source>
</evidence>
<keyword evidence="7" id="KW-0624">Polysaccharide degradation</keyword>
<dbReference type="AlphaFoldDB" id="A0AAV9IEH6"/>
<proteinExistence type="inferred from homology"/>